<keyword evidence="1" id="KW-0090">Biological rhythms</keyword>
<dbReference type="SMART" id="SM01247">
    <property type="entry name" value="KaiA"/>
    <property type="match status" value="1"/>
</dbReference>
<dbReference type="SUPFAM" id="SSF52172">
    <property type="entry name" value="CheY-like"/>
    <property type="match status" value="1"/>
</dbReference>
<evidence type="ECO:0000259" key="3">
    <source>
        <dbReference type="PROSITE" id="PS51430"/>
    </source>
</evidence>
<dbReference type="InterPro" id="IPR011648">
    <property type="entry name" value="Circadian_clock_KaiA"/>
</dbReference>
<dbReference type="Pfam" id="PF07688">
    <property type="entry name" value="KaiA"/>
    <property type="match status" value="1"/>
</dbReference>
<dbReference type="RefSeq" id="WP_283759839.1">
    <property type="nucleotide sequence ID" value="NZ_JAQOSQ010000028.1"/>
</dbReference>
<reference evidence="5 6" key="1">
    <citation type="submission" date="2023-01" db="EMBL/GenBank/DDBJ databases">
        <title>Novel diversity within Roseofilum (Cyanobacteria; Desertifilaceae) from marine benthic mats with descriptions of four novel species.</title>
        <authorList>
            <person name="Wang Y."/>
            <person name="Berthold D.E."/>
            <person name="Hu J."/>
            <person name="Lefler F.W."/>
            <person name="Laughinghouse H.D. IV."/>
        </authorList>
    </citation>
    <scope>NUCLEOTIDE SEQUENCE [LARGE SCALE GENOMIC DNA]</scope>
    <source>
        <strain evidence="5 6">BLCC-M143</strain>
    </source>
</reference>
<name>A0ABT7C158_9CYAN</name>
<dbReference type="Gene3D" id="3.40.50.2300">
    <property type="match status" value="1"/>
</dbReference>
<dbReference type="PROSITE" id="PS51430">
    <property type="entry name" value="KAIA_N"/>
    <property type="match status" value="1"/>
</dbReference>
<organism evidence="5 6">
    <name type="scientific">Roseofilum casamattae BLCC-M143</name>
    <dbReference type="NCBI Taxonomy" id="3022442"/>
    <lineage>
        <taxon>Bacteria</taxon>
        <taxon>Bacillati</taxon>
        <taxon>Cyanobacteriota</taxon>
        <taxon>Cyanophyceae</taxon>
        <taxon>Desertifilales</taxon>
        <taxon>Desertifilaceae</taxon>
        <taxon>Roseofilum</taxon>
        <taxon>Roseofilum casamattae</taxon>
    </lineage>
</organism>
<dbReference type="EMBL" id="JAQOSQ010000028">
    <property type="protein sequence ID" value="MDJ1185192.1"/>
    <property type="molecule type" value="Genomic_DNA"/>
</dbReference>
<comment type="caution">
    <text evidence="5">The sequence shown here is derived from an EMBL/GenBank/DDBJ whole genome shotgun (WGS) entry which is preliminary data.</text>
</comment>
<evidence type="ECO:0000259" key="4">
    <source>
        <dbReference type="PROSITE" id="PS51431"/>
    </source>
</evidence>
<dbReference type="InterPro" id="IPR017944">
    <property type="entry name" value="KaiA/RbsU_helical_domain_sf"/>
</dbReference>
<keyword evidence="6" id="KW-1185">Reference proteome</keyword>
<evidence type="ECO:0000313" key="6">
    <source>
        <dbReference type="Proteomes" id="UP001232992"/>
    </source>
</evidence>
<proteinExistence type="predicted"/>
<dbReference type="Proteomes" id="UP001232992">
    <property type="component" value="Unassembled WGS sequence"/>
</dbReference>
<dbReference type="Gene3D" id="1.10.1240.30">
    <property type="entry name" value="KaiA/RbsU domain"/>
    <property type="match status" value="1"/>
</dbReference>
<feature type="domain" description="KaiA N-terminal" evidence="3">
    <location>
        <begin position="1"/>
        <end position="185"/>
    </location>
</feature>
<dbReference type="InterPro" id="IPR020856">
    <property type="entry name" value="Circadian_clock_protein_KaiA_C"/>
</dbReference>
<protein>
    <recommendedName>
        <fullName evidence="2">Circadian clock oscillator protein KaiA</fullName>
    </recommendedName>
</protein>
<evidence type="ECO:0000256" key="2">
    <source>
        <dbReference type="ARBA" id="ARBA00034852"/>
    </source>
</evidence>
<dbReference type="Pfam" id="PF21714">
    <property type="entry name" value="KaiA_N"/>
    <property type="match status" value="1"/>
</dbReference>
<evidence type="ECO:0000313" key="5">
    <source>
        <dbReference type="EMBL" id="MDJ1185192.1"/>
    </source>
</evidence>
<feature type="domain" description="KaiA C-terminal" evidence="4">
    <location>
        <begin position="195"/>
        <end position="303"/>
    </location>
</feature>
<evidence type="ECO:0000256" key="1">
    <source>
        <dbReference type="ARBA" id="ARBA00023108"/>
    </source>
</evidence>
<dbReference type="InterPro" id="IPR020844">
    <property type="entry name" value="Circadian_clock_KaiA_N"/>
</dbReference>
<gene>
    <name evidence="5" type="ORF">PMH09_18550</name>
</gene>
<dbReference type="InterPro" id="IPR011006">
    <property type="entry name" value="CheY-like_superfamily"/>
</dbReference>
<dbReference type="SUPFAM" id="SSF101215">
    <property type="entry name" value="KaiA/RbsU domain"/>
    <property type="match status" value="1"/>
</dbReference>
<sequence>MRSQLSVCTFVRDRSLGDRLERCLEGDRYTHTLLLSETDFLQHLHQHRQQTDCLVVQYVANLTELLGQLRQLEAFLPIVVMAGPLGSSESRLPTSEPALDTQTQLELTGIRKLYHDAAIETSSEDIARIPSAIEEAIAKFIEISSSADPGNELAEGRRAEGIADNSSTPLKRQQKRLAEKLKERLGYLGVYYKRDPKHFFRRLSHEKQQHLLERLRADYQDIILNYFSDDEKINTNIDDFVNLAFFADISVSQLVEIHMELMEEYSKQLQLEGRNDEILLDYRLTLIDTIAHLCEMYRRSIPRES</sequence>
<accession>A0ABT7C158</accession>
<dbReference type="PROSITE" id="PS51431">
    <property type="entry name" value="KAIA_C"/>
    <property type="match status" value="1"/>
</dbReference>